<evidence type="ECO:0000313" key="9">
    <source>
        <dbReference type="Proteomes" id="UP000694559"/>
    </source>
</evidence>
<evidence type="ECO:0000256" key="6">
    <source>
        <dbReference type="ARBA" id="ARBA00023136"/>
    </source>
</evidence>
<protein>
    <submittedName>
        <fullName evidence="8">Uncharacterized protein</fullName>
    </submittedName>
</protein>
<dbReference type="Pfam" id="PF12301">
    <property type="entry name" value="CD99L2"/>
    <property type="match status" value="1"/>
</dbReference>
<reference evidence="8" key="1">
    <citation type="submission" date="2025-08" db="UniProtKB">
        <authorList>
            <consortium name="Ensembl"/>
        </authorList>
    </citation>
    <scope>IDENTIFICATION</scope>
</reference>
<dbReference type="InterPro" id="IPR022078">
    <property type="entry name" value="CD99L2"/>
</dbReference>
<comment type="subcellular location">
    <subcellularLocation>
        <location evidence="1">Membrane</location>
        <topology evidence="1">Single-pass type I membrane protein</topology>
    </subcellularLocation>
</comment>
<evidence type="ECO:0000256" key="2">
    <source>
        <dbReference type="ARBA" id="ARBA00008763"/>
    </source>
</evidence>
<dbReference type="GO" id="GO:0072683">
    <property type="term" value="P:T cell extravasation"/>
    <property type="evidence" value="ECO:0007669"/>
    <property type="project" value="TreeGrafter"/>
</dbReference>
<keyword evidence="5 7" id="KW-1133">Transmembrane helix</keyword>
<sequence>TLRMPGESILRYLLTINNPSTKPSDFDLPCFIWSKLNKIRCDTGRSASTLDQWGWKDSPCCGANMQTIKHIVQDYSPGMLAGIISSVVVAIVGAVSSFIAYQKKKLCFKASAPSGKVINKELLKLHIQLCSPAKVAYICALVQLR</sequence>
<evidence type="ECO:0000256" key="7">
    <source>
        <dbReference type="SAM" id="Phobius"/>
    </source>
</evidence>
<comment type="similarity">
    <text evidence="2">Belongs to the CD99 family.</text>
</comment>
<keyword evidence="4" id="KW-0732">Signal</keyword>
<feature type="transmembrane region" description="Helical" evidence="7">
    <location>
        <begin position="79"/>
        <end position="101"/>
    </location>
</feature>
<dbReference type="Ensembl" id="ENSNNAT00000020010.1">
    <property type="protein sequence ID" value="ENSNNAP00000019060.1"/>
    <property type="gene ID" value="ENSNNAG00000012755.1"/>
</dbReference>
<evidence type="ECO:0000256" key="3">
    <source>
        <dbReference type="ARBA" id="ARBA00022692"/>
    </source>
</evidence>
<dbReference type="PANTHER" id="PTHR15076:SF15">
    <property type="entry name" value="CD99 ANTIGEN"/>
    <property type="match status" value="1"/>
</dbReference>
<dbReference type="GO" id="GO:0005886">
    <property type="term" value="C:plasma membrane"/>
    <property type="evidence" value="ECO:0007669"/>
    <property type="project" value="TreeGrafter"/>
</dbReference>
<keyword evidence="9" id="KW-1185">Reference proteome</keyword>
<reference evidence="8" key="2">
    <citation type="submission" date="2025-09" db="UniProtKB">
        <authorList>
            <consortium name="Ensembl"/>
        </authorList>
    </citation>
    <scope>IDENTIFICATION</scope>
</reference>
<accession>A0A8C7E2I6</accession>
<keyword evidence="6 7" id="KW-0472">Membrane</keyword>
<name>A0A8C7E2I6_NAJNA</name>
<dbReference type="OrthoDB" id="6580779at2759"/>
<dbReference type="GO" id="GO:2000391">
    <property type="term" value="P:positive regulation of neutrophil extravasation"/>
    <property type="evidence" value="ECO:0007669"/>
    <property type="project" value="TreeGrafter"/>
</dbReference>
<dbReference type="GO" id="GO:0034109">
    <property type="term" value="P:homotypic cell-cell adhesion"/>
    <property type="evidence" value="ECO:0007669"/>
    <property type="project" value="TreeGrafter"/>
</dbReference>
<dbReference type="Proteomes" id="UP000694559">
    <property type="component" value="Unplaced"/>
</dbReference>
<evidence type="ECO:0000256" key="1">
    <source>
        <dbReference type="ARBA" id="ARBA00004479"/>
    </source>
</evidence>
<evidence type="ECO:0000313" key="8">
    <source>
        <dbReference type="Ensembl" id="ENSNNAP00000019060.1"/>
    </source>
</evidence>
<evidence type="ECO:0000256" key="5">
    <source>
        <dbReference type="ARBA" id="ARBA00022989"/>
    </source>
</evidence>
<dbReference type="AlphaFoldDB" id="A0A8C7E2I6"/>
<organism evidence="8 9">
    <name type="scientific">Naja naja</name>
    <name type="common">Indian cobra</name>
    <dbReference type="NCBI Taxonomy" id="35670"/>
    <lineage>
        <taxon>Eukaryota</taxon>
        <taxon>Metazoa</taxon>
        <taxon>Chordata</taxon>
        <taxon>Craniata</taxon>
        <taxon>Vertebrata</taxon>
        <taxon>Euteleostomi</taxon>
        <taxon>Lepidosauria</taxon>
        <taxon>Squamata</taxon>
        <taxon>Bifurcata</taxon>
        <taxon>Unidentata</taxon>
        <taxon>Episquamata</taxon>
        <taxon>Toxicofera</taxon>
        <taxon>Serpentes</taxon>
        <taxon>Colubroidea</taxon>
        <taxon>Elapidae</taxon>
        <taxon>Elapinae</taxon>
        <taxon>Naja</taxon>
    </lineage>
</organism>
<dbReference type="PANTHER" id="PTHR15076">
    <property type="entry name" value="CD99/MIC2 PROTEIN RELATED"/>
    <property type="match status" value="1"/>
</dbReference>
<keyword evidence="3 7" id="KW-0812">Transmembrane</keyword>
<evidence type="ECO:0000256" key="4">
    <source>
        <dbReference type="ARBA" id="ARBA00022729"/>
    </source>
</evidence>
<proteinExistence type="inferred from homology"/>